<dbReference type="GO" id="GO:0005886">
    <property type="term" value="C:plasma membrane"/>
    <property type="evidence" value="ECO:0007669"/>
    <property type="project" value="TreeGrafter"/>
</dbReference>
<evidence type="ECO:0000259" key="4">
    <source>
        <dbReference type="PROSITE" id="PS50002"/>
    </source>
</evidence>
<evidence type="ECO:0000256" key="1">
    <source>
        <dbReference type="ARBA" id="ARBA00022443"/>
    </source>
</evidence>
<dbReference type="InterPro" id="IPR036028">
    <property type="entry name" value="SH3-like_dom_sf"/>
</dbReference>
<dbReference type="SUPFAM" id="SSF50044">
    <property type="entry name" value="SH3-domain"/>
    <property type="match status" value="1"/>
</dbReference>
<dbReference type="SMART" id="SM00326">
    <property type="entry name" value="SH3"/>
    <property type="match status" value="1"/>
</dbReference>
<evidence type="ECO:0000256" key="3">
    <source>
        <dbReference type="SAM" id="SignalP"/>
    </source>
</evidence>
<evidence type="ECO:0000256" key="2">
    <source>
        <dbReference type="PROSITE-ProRule" id="PRU00192"/>
    </source>
</evidence>
<comment type="caution">
    <text evidence="5">The sequence shown here is derived from an EMBL/GenBank/DDBJ whole genome shotgun (WGS) entry which is preliminary data.</text>
</comment>
<feature type="domain" description="SH3" evidence="4">
    <location>
        <begin position="72"/>
        <end position="146"/>
    </location>
</feature>
<dbReference type="Gene3D" id="2.30.30.40">
    <property type="entry name" value="SH3 Domains"/>
    <property type="match status" value="1"/>
</dbReference>
<dbReference type="STRING" id="113540.ENSSFOP00015079272"/>
<name>A0A0N8JV76_SCLFO</name>
<dbReference type="AlphaFoldDB" id="A0A0N8JV76"/>
<proteinExistence type="predicted"/>
<evidence type="ECO:0000313" key="5">
    <source>
        <dbReference type="EMBL" id="KPP57361.1"/>
    </source>
</evidence>
<dbReference type="Proteomes" id="UP000034805">
    <property type="component" value="Unassembled WGS sequence"/>
</dbReference>
<feature type="signal peptide" evidence="3">
    <location>
        <begin position="1"/>
        <end position="27"/>
    </location>
</feature>
<feature type="chain" id="PRO_5006027309" description="SH3 domain-containing protein" evidence="3">
    <location>
        <begin position="28"/>
        <end position="151"/>
    </location>
</feature>
<keyword evidence="3" id="KW-0732">Signal</keyword>
<dbReference type="InterPro" id="IPR050384">
    <property type="entry name" value="Endophilin_SH3RF"/>
</dbReference>
<gene>
    <name evidence="5" type="ORF">Z043_124928</name>
</gene>
<dbReference type="PROSITE" id="PS50002">
    <property type="entry name" value="SH3"/>
    <property type="match status" value="1"/>
</dbReference>
<accession>A0A0N8JV76</accession>
<dbReference type="Pfam" id="PF14604">
    <property type="entry name" value="SH3_9"/>
    <property type="match status" value="1"/>
</dbReference>
<organism evidence="5 6">
    <name type="scientific">Scleropages formosus</name>
    <name type="common">Asian bonytongue</name>
    <name type="synonym">Osteoglossum formosum</name>
    <dbReference type="NCBI Taxonomy" id="113540"/>
    <lineage>
        <taxon>Eukaryota</taxon>
        <taxon>Metazoa</taxon>
        <taxon>Chordata</taxon>
        <taxon>Craniata</taxon>
        <taxon>Vertebrata</taxon>
        <taxon>Euteleostomi</taxon>
        <taxon>Actinopterygii</taxon>
        <taxon>Neopterygii</taxon>
        <taxon>Teleostei</taxon>
        <taxon>Osteoglossocephala</taxon>
        <taxon>Osteoglossomorpha</taxon>
        <taxon>Osteoglossiformes</taxon>
        <taxon>Osteoglossidae</taxon>
        <taxon>Scleropages</taxon>
    </lineage>
</organism>
<protein>
    <recommendedName>
        <fullName evidence="4">SH3 domain-containing protein</fullName>
    </recommendedName>
</protein>
<dbReference type="PANTHER" id="PTHR14167:SF56">
    <property type="entry name" value="SORBIN AND SH3 DOMAIN-CONTAINING PROTEIN 2"/>
    <property type="match status" value="1"/>
</dbReference>
<sequence>MSVSNPQLDALVLWCSGALVLCDVVEGAASARTVFSGGLCCPASGTRNCPRRVTMVTSIPLRPAFVRDAPPCGGEPFQALYNYLPRNEDELELKEGDLVDVMERCDDGWFVGGSMGSDRGVPGVGGQLDGLRNGRVAALCGIVMSAHGMMF</sequence>
<evidence type="ECO:0000313" key="6">
    <source>
        <dbReference type="Proteomes" id="UP000034805"/>
    </source>
</evidence>
<dbReference type="EMBL" id="JARO02016691">
    <property type="protein sequence ID" value="KPP57361.1"/>
    <property type="molecule type" value="Genomic_DNA"/>
</dbReference>
<reference evidence="5 6" key="1">
    <citation type="submission" date="2015-08" db="EMBL/GenBank/DDBJ databases">
        <title>The genome of the Asian arowana (Scleropages formosus).</title>
        <authorList>
            <person name="Tan M.H."/>
            <person name="Gan H.M."/>
            <person name="Croft L.J."/>
            <person name="Austin C.M."/>
        </authorList>
    </citation>
    <scope>NUCLEOTIDE SEQUENCE [LARGE SCALE GENOMIC DNA]</scope>
    <source>
        <strain evidence="5">Aro1</strain>
    </source>
</reference>
<dbReference type="InterPro" id="IPR001452">
    <property type="entry name" value="SH3_domain"/>
</dbReference>
<dbReference type="PANTHER" id="PTHR14167">
    <property type="entry name" value="SH3 DOMAIN-CONTAINING"/>
    <property type="match status" value="1"/>
</dbReference>
<keyword evidence="1 2" id="KW-0728">SH3 domain</keyword>